<dbReference type="EMBL" id="CM047582">
    <property type="protein sequence ID" value="KAI9915843.1"/>
    <property type="molecule type" value="Genomic_DNA"/>
</dbReference>
<keyword evidence="2" id="KW-1185">Reference proteome</keyword>
<name>A0ACC0WD27_9STRA</name>
<proteinExistence type="predicted"/>
<evidence type="ECO:0000313" key="2">
    <source>
        <dbReference type="Proteomes" id="UP001163321"/>
    </source>
</evidence>
<evidence type="ECO:0000313" key="1">
    <source>
        <dbReference type="EMBL" id="KAI9915843.1"/>
    </source>
</evidence>
<reference evidence="1 2" key="1">
    <citation type="journal article" date="2022" name="bioRxiv">
        <title>The genome of the oomycete Peronosclerospora sorghi, a cosmopolitan pathogen of maize and sorghum, is inflated with dispersed pseudogenes.</title>
        <authorList>
            <person name="Fletcher K."/>
            <person name="Martin F."/>
            <person name="Isakeit T."/>
            <person name="Cavanaugh K."/>
            <person name="Magill C."/>
            <person name="Michelmore R."/>
        </authorList>
    </citation>
    <scope>NUCLEOTIDE SEQUENCE [LARGE SCALE GENOMIC DNA]</scope>
    <source>
        <strain evidence="1">P6</strain>
    </source>
</reference>
<comment type="caution">
    <text evidence="1">The sequence shown here is derived from an EMBL/GenBank/DDBJ whole genome shotgun (WGS) entry which is preliminary data.</text>
</comment>
<accession>A0ACC0WD27</accession>
<organism evidence="1 2">
    <name type="scientific">Peronosclerospora sorghi</name>
    <dbReference type="NCBI Taxonomy" id="230839"/>
    <lineage>
        <taxon>Eukaryota</taxon>
        <taxon>Sar</taxon>
        <taxon>Stramenopiles</taxon>
        <taxon>Oomycota</taxon>
        <taxon>Peronosporomycetes</taxon>
        <taxon>Peronosporales</taxon>
        <taxon>Peronosporaceae</taxon>
        <taxon>Peronosclerospora</taxon>
    </lineage>
</organism>
<protein>
    <submittedName>
        <fullName evidence="1">Uncharacterized protein</fullName>
    </submittedName>
</protein>
<gene>
    <name evidence="1" type="ORF">PsorP6_007562</name>
</gene>
<dbReference type="Proteomes" id="UP001163321">
    <property type="component" value="Chromosome 3"/>
</dbReference>
<sequence length="257" mass="28320">MKRSGEIQKVQFNRLRKSENKGKECYDEAVKAQRLIDARSFGFETGHASQCSTDLTDEAVQLMRDLLKEADMTPGTKEQWTELSSNFNARRSESMLERSGEQLLRSINSLCATRKPTGDPDVPEEVDRAKCLTRGMFATQEIVNDESDSNNERNNDENDDRGKDRNNDECNDGNSESNDSVGDEKITEGNGVGRQVNAAPTTTDGPGEELRESRGLEVPTAKVTEASSNTIPSEGSTTRSRIREASTSRGSSSGRIT</sequence>